<dbReference type="AlphaFoldDB" id="A0A8J2J5X8"/>
<protein>
    <submittedName>
        <fullName evidence="1">Uncharacterized protein</fullName>
    </submittedName>
</protein>
<accession>A0A8J2J5X8</accession>
<evidence type="ECO:0000313" key="1">
    <source>
        <dbReference type="EMBL" id="CAG7678321.1"/>
    </source>
</evidence>
<proteinExistence type="predicted"/>
<dbReference type="EMBL" id="CAJVCH010014723">
    <property type="protein sequence ID" value="CAG7678321.1"/>
    <property type="molecule type" value="Genomic_DNA"/>
</dbReference>
<reference evidence="1" key="1">
    <citation type="submission" date="2021-06" db="EMBL/GenBank/DDBJ databases">
        <authorList>
            <person name="Hodson N. C."/>
            <person name="Mongue J. A."/>
            <person name="Jaron S. K."/>
        </authorList>
    </citation>
    <scope>NUCLEOTIDE SEQUENCE</scope>
</reference>
<dbReference type="Proteomes" id="UP000708208">
    <property type="component" value="Unassembled WGS sequence"/>
</dbReference>
<gene>
    <name evidence="1" type="ORF">AFUS01_LOCUS2565</name>
</gene>
<evidence type="ECO:0000313" key="2">
    <source>
        <dbReference type="Proteomes" id="UP000708208"/>
    </source>
</evidence>
<sequence>MGSRVRKRVNSLIHISPQPTYIFWQLIWCSSAVVKMRATLTLVFTLTVIICLAEPARDIKVERTIYETLKANRTVNILVSFKTQANYTAIVNSFAIQKSARSGQKINPTQDVYNSLKTFADQAQARVLQSIQKIVATNFTQKAVARSKPKTSQYKMWQLWITNQLNFLSKKLTRRCWSVYKHATRF</sequence>
<organism evidence="1 2">
    <name type="scientific">Allacma fusca</name>
    <dbReference type="NCBI Taxonomy" id="39272"/>
    <lineage>
        <taxon>Eukaryota</taxon>
        <taxon>Metazoa</taxon>
        <taxon>Ecdysozoa</taxon>
        <taxon>Arthropoda</taxon>
        <taxon>Hexapoda</taxon>
        <taxon>Collembola</taxon>
        <taxon>Symphypleona</taxon>
        <taxon>Sminthuridae</taxon>
        <taxon>Allacma</taxon>
    </lineage>
</organism>
<name>A0A8J2J5X8_9HEXA</name>
<comment type="caution">
    <text evidence="1">The sequence shown here is derived from an EMBL/GenBank/DDBJ whole genome shotgun (WGS) entry which is preliminary data.</text>
</comment>
<keyword evidence="2" id="KW-1185">Reference proteome</keyword>